<evidence type="ECO:0000313" key="2">
    <source>
        <dbReference type="EMBL" id="VDN12342.1"/>
    </source>
</evidence>
<keyword evidence="3" id="KW-1185">Reference proteome</keyword>
<protein>
    <submittedName>
        <fullName evidence="2">Uncharacterized protein</fullName>
    </submittedName>
</protein>
<feature type="region of interest" description="Disordered" evidence="1">
    <location>
        <begin position="51"/>
        <end position="82"/>
    </location>
</feature>
<dbReference type="AlphaFoldDB" id="A0A3P7NV92"/>
<evidence type="ECO:0000313" key="3">
    <source>
        <dbReference type="Proteomes" id="UP000281553"/>
    </source>
</evidence>
<dbReference type="EMBL" id="UYRU01053658">
    <property type="protein sequence ID" value="VDN12342.1"/>
    <property type="molecule type" value="Genomic_DNA"/>
</dbReference>
<name>A0A3P7NV92_DIBLA</name>
<evidence type="ECO:0000256" key="1">
    <source>
        <dbReference type="SAM" id="MobiDB-lite"/>
    </source>
</evidence>
<feature type="compositionally biased region" description="Basic residues" evidence="1">
    <location>
        <begin position="63"/>
        <end position="77"/>
    </location>
</feature>
<accession>A0A3P7NV92</accession>
<proteinExistence type="predicted"/>
<organism evidence="2 3">
    <name type="scientific">Dibothriocephalus latus</name>
    <name type="common">Fish tapeworm</name>
    <name type="synonym">Diphyllobothrium latum</name>
    <dbReference type="NCBI Taxonomy" id="60516"/>
    <lineage>
        <taxon>Eukaryota</taxon>
        <taxon>Metazoa</taxon>
        <taxon>Spiralia</taxon>
        <taxon>Lophotrochozoa</taxon>
        <taxon>Platyhelminthes</taxon>
        <taxon>Cestoda</taxon>
        <taxon>Eucestoda</taxon>
        <taxon>Diphyllobothriidea</taxon>
        <taxon>Diphyllobothriidae</taxon>
        <taxon>Dibothriocephalus</taxon>
    </lineage>
</organism>
<gene>
    <name evidence="2" type="ORF">DILT_LOCUS8173</name>
</gene>
<sequence>MSSFVPPEKSLIDAEILLLNMCFDDIEGYIGHIVRLNRARSFNSLNKPTVDDNVSISGGDDKKKKKKKLIFRKRSTAKPKEKDLPKVLSKLNFLH</sequence>
<dbReference type="Proteomes" id="UP000281553">
    <property type="component" value="Unassembled WGS sequence"/>
</dbReference>
<reference evidence="2 3" key="1">
    <citation type="submission" date="2018-11" db="EMBL/GenBank/DDBJ databases">
        <authorList>
            <consortium name="Pathogen Informatics"/>
        </authorList>
    </citation>
    <scope>NUCLEOTIDE SEQUENCE [LARGE SCALE GENOMIC DNA]</scope>
</reference>